<feature type="chain" id="PRO_5030751179" description="Lysine-specific metallo-endopeptidase domain-containing protein" evidence="2">
    <location>
        <begin position="32"/>
        <end position="527"/>
    </location>
</feature>
<accession>A0A7U2HWW2</accession>
<dbReference type="SUPFAM" id="SSF55486">
    <property type="entry name" value="Metalloproteases ('zincins'), catalytic domain"/>
    <property type="match status" value="1"/>
</dbReference>
<gene>
    <name evidence="3" type="ORF">JI435_026670</name>
</gene>
<dbReference type="InterPro" id="IPR024079">
    <property type="entry name" value="MetalloPept_cat_dom_sf"/>
</dbReference>
<dbReference type="AlphaFoldDB" id="A0A7U2HWW2"/>
<dbReference type="VEuPathDB" id="FungiDB:JI435_026670"/>
<evidence type="ECO:0000256" key="2">
    <source>
        <dbReference type="SAM" id="SignalP"/>
    </source>
</evidence>
<sequence>MHVSSTFPALLSFGLLASGLVVRDIAEDVDAETLNPKTIPQTIRRLGRGENKFKKQWKTAPASCTDLVHPSEQCIKDMQAQPHTNDVIAFSGGELKLDNNHKCSDTQFGQFQTAAWDALQLGSYMGAPDPKNYKDAVTWRTWMGPNYPDYSKRIVDNFNRVVDFEGRKKFDIYVTCSDPKNYCNIQKDGKNIGGYAYAVKGWFGYMYYYIAACAPFFTMDDLDTKINQIEKDLRNGNLNSATRAVWQKNIGQVFLHEMMHLDVVGQPHINDEHVDPDSAQNWAYGPNRTHMLARRALNQGGGAARASTNADSYAWLANSKLFYDITNYFPAPDNYKDKTRSSPADTPNMELDAWMLDFGAITEKTTDAELEERKNKILASMGGASEENKPLPKGKSLSIAMVTQVNSHSGGASLDARWHFYTTPLNRAVACDDKSPEVKELTPQGPSDPKSNFGGNHKELVWPGGSFKLDIEGAQCEYKSDGSNAGNLYCPGRVVGCKEDRLKATDQGLPQCGSSRVKFHPAVFCDF</sequence>
<proteinExistence type="predicted"/>
<reference evidence="4" key="1">
    <citation type="journal article" date="2021" name="BMC Genomics">
        <title>Chromosome-level genome assembly and manually-curated proteome of model necrotroph Parastagonospora nodorum Sn15 reveals a genome-wide trove of candidate effector homologs, and redundancy of virulence-related functions within an accessory chromosome.</title>
        <authorList>
            <person name="Bertazzoni S."/>
            <person name="Jones D.A.B."/>
            <person name="Phan H.T."/>
            <person name="Tan K.-C."/>
            <person name="Hane J.K."/>
        </authorList>
    </citation>
    <scope>NUCLEOTIDE SEQUENCE [LARGE SCALE GENOMIC DNA]</scope>
    <source>
        <strain evidence="4">SN15 / ATCC MYA-4574 / FGSC 10173)</strain>
    </source>
</reference>
<dbReference type="Gene3D" id="3.40.390.10">
    <property type="entry name" value="Collagenase (Catalytic Domain)"/>
    <property type="match status" value="1"/>
</dbReference>
<dbReference type="Proteomes" id="UP000663193">
    <property type="component" value="Chromosome 5"/>
</dbReference>
<dbReference type="EMBL" id="CP069027">
    <property type="protein sequence ID" value="QRC94920.1"/>
    <property type="molecule type" value="Genomic_DNA"/>
</dbReference>
<keyword evidence="4" id="KW-1185">Reference proteome</keyword>
<name>A0A7U2HWW2_PHANO</name>
<evidence type="ECO:0000313" key="3">
    <source>
        <dbReference type="EMBL" id="QRC94920.1"/>
    </source>
</evidence>
<dbReference type="OrthoDB" id="1896086at2759"/>
<dbReference type="GO" id="GO:0008237">
    <property type="term" value="F:metallopeptidase activity"/>
    <property type="evidence" value="ECO:0007669"/>
    <property type="project" value="InterPro"/>
</dbReference>
<keyword evidence="2" id="KW-0732">Signal</keyword>
<evidence type="ECO:0008006" key="5">
    <source>
        <dbReference type="Google" id="ProtNLM"/>
    </source>
</evidence>
<evidence type="ECO:0000313" key="4">
    <source>
        <dbReference type="Proteomes" id="UP000663193"/>
    </source>
</evidence>
<organism evidence="3 4">
    <name type="scientific">Phaeosphaeria nodorum (strain SN15 / ATCC MYA-4574 / FGSC 10173)</name>
    <name type="common">Glume blotch fungus</name>
    <name type="synonym">Parastagonospora nodorum</name>
    <dbReference type="NCBI Taxonomy" id="321614"/>
    <lineage>
        <taxon>Eukaryota</taxon>
        <taxon>Fungi</taxon>
        <taxon>Dikarya</taxon>
        <taxon>Ascomycota</taxon>
        <taxon>Pezizomycotina</taxon>
        <taxon>Dothideomycetes</taxon>
        <taxon>Pleosporomycetidae</taxon>
        <taxon>Pleosporales</taxon>
        <taxon>Pleosporineae</taxon>
        <taxon>Phaeosphaeriaceae</taxon>
        <taxon>Parastagonospora</taxon>
    </lineage>
</organism>
<protein>
    <recommendedName>
        <fullName evidence="5">Lysine-specific metallo-endopeptidase domain-containing protein</fullName>
    </recommendedName>
</protein>
<feature type="region of interest" description="Disordered" evidence="1">
    <location>
        <begin position="432"/>
        <end position="456"/>
    </location>
</feature>
<feature type="signal peptide" evidence="2">
    <location>
        <begin position="1"/>
        <end position="31"/>
    </location>
</feature>
<evidence type="ECO:0000256" key="1">
    <source>
        <dbReference type="SAM" id="MobiDB-lite"/>
    </source>
</evidence>
<dbReference type="OMA" id="KTAPASC"/>